<keyword evidence="2" id="KW-1133">Transmembrane helix</keyword>
<feature type="signal peptide" evidence="3">
    <location>
        <begin position="1"/>
        <end position="22"/>
    </location>
</feature>
<keyword evidence="5" id="KW-1185">Reference proteome</keyword>
<proteinExistence type="predicted"/>
<dbReference type="Proteomes" id="UP001501598">
    <property type="component" value="Unassembled WGS sequence"/>
</dbReference>
<sequence length="301" mass="30296">MRLLVLLGTTLLLSLGSAGVAAAHSGGLASEPYLPRVLAVDPPVPGLSVAVVEGGARLALANDTALPVEVLPAGPQRAEEPVVEPGGRGHWADPRVATEAATWSVPLRVGDQQVTVRGETIVPPAPATAGWWALTAGLALGTALVGAVSVRRRAVEAVVAVLGLGAVAAHLVHVLGSASVPVDLPYWPTVLGTAGIGIGAWVAALTGAVLTAVGTRWGLLLTGIGGAVLALVTVSDTDSFADAVLPYAWDPTLDRVATAVTVGVGVGLFLTGFAALRAMTPDTLPGTETQPLPDPLPEETR</sequence>
<dbReference type="EMBL" id="BAABGT010000038">
    <property type="protein sequence ID" value="GAA4547528.1"/>
    <property type="molecule type" value="Genomic_DNA"/>
</dbReference>
<feature type="transmembrane region" description="Helical" evidence="2">
    <location>
        <begin position="129"/>
        <end position="150"/>
    </location>
</feature>
<dbReference type="RefSeq" id="WP_345418332.1">
    <property type="nucleotide sequence ID" value="NZ_BAABGT010000038.1"/>
</dbReference>
<evidence type="ECO:0000256" key="2">
    <source>
        <dbReference type="SAM" id="Phobius"/>
    </source>
</evidence>
<organism evidence="4 5">
    <name type="scientific">Pseudonocardia xishanensis</name>
    <dbReference type="NCBI Taxonomy" id="630995"/>
    <lineage>
        <taxon>Bacteria</taxon>
        <taxon>Bacillati</taxon>
        <taxon>Actinomycetota</taxon>
        <taxon>Actinomycetes</taxon>
        <taxon>Pseudonocardiales</taxon>
        <taxon>Pseudonocardiaceae</taxon>
        <taxon>Pseudonocardia</taxon>
    </lineage>
</organism>
<evidence type="ECO:0000313" key="5">
    <source>
        <dbReference type="Proteomes" id="UP001501598"/>
    </source>
</evidence>
<protein>
    <submittedName>
        <fullName evidence="4">Uncharacterized protein</fullName>
    </submittedName>
</protein>
<keyword evidence="2" id="KW-0472">Membrane</keyword>
<keyword evidence="2" id="KW-0812">Transmembrane</keyword>
<feature type="transmembrane region" description="Helical" evidence="2">
    <location>
        <begin position="157"/>
        <end position="180"/>
    </location>
</feature>
<gene>
    <name evidence="4" type="ORF">GCM10023175_31960</name>
</gene>
<evidence type="ECO:0000256" key="1">
    <source>
        <dbReference type="SAM" id="MobiDB-lite"/>
    </source>
</evidence>
<feature type="transmembrane region" description="Helical" evidence="2">
    <location>
        <begin position="255"/>
        <end position="276"/>
    </location>
</feature>
<feature type="region of interest" description="Disordered" evidence="1">
    <location>
        <begin position="281"/>
        <end position="301"/>
    </location>
</feature>
<feature type="chain" id="PRO_5045199805" evidence="3">
    <location>
        <begin position="23"/>
        <end position="301"/>
    </location>
</feature>
<evidence type="ECO:0000256" key="3">
    <source>
        <dbReference type="SAM" id="SignalP"/>
    </source>
</evidence>
<keyword evidence="3" id="KW-0732">Signal</keyword>
<evidence type="ECO:0000313" key="4">
    <source>
        <dbReference type="EMBL" id="GAA4547528.1"/>
    </source>
</evidence>
<feature type="transmembrane region" description="Helical" evidence="2">
    <location>
        <begin position="186"/>
        <end position="210"/>
    </location>
</feature>
<comment type="caution">
    <text evidence="4">The sequence shown here is derived from an EMBL/GenBank/DDBJ whole genome shotgun (WGS) entry which is preliminary data.</text>
</comment>
<feature type="transmembrane region" description="Helical" evidence="2">
    <location>
        <begin position="217"/>
        <end position="235"/>
    </location>
</feature>
<name>A0ABP8RTZ3_9PSEU</name>
<accession>A0ABP8RTZ3</accession>
<reference evidence="5" key="1">
    <citation type="journal article" date="2019" name="Int. J. Syst. Evol. Microbiol.">
        <title>The Global Catalogue of Microorganisms (GCM) 10K type strain sequencing project: providing services to taxonomists for standard genome sequencing and annotation.</title>
        <authorList>
            <consortium name="The Broad Institute Genomics Platform"/>
            <consortium name="The Broad Institute Genome Sequencing Center for Infectious Disease"/>
            <person name="Wu L."/>
            <person name="Ma J."/>
        </authorList>
    </citation>
    <scope>NUCLEOTIDE SEQUENCE [LARGE SCALE GENOMIC DNA]</scope>
    <source>
        <strain evidence="5">JCM 17906</strain>
    </source>
</reference>